<evidence type="ECO:0000256" key="4">
    <source>
        <dbReference type="ARBA" id="ARBA00023136"/>
    </source>
</evidence>
<feature type="transmembrane region" description="Helical" evidence="5">
    <location>
        <begin position="196"/>
        <end position="214"/>
    </location>
</feature>
<dbReference type="InterPro" id="IPR011701">
    <property type="entry name" value="MFS"/>
</dbReference>
<dbReference type="InterPro" id="IPR051788">
    <property type="entry name" value="MFS_Transporter"/>
</dbReference>
<evidence type="ECO:0000313" key="7">
    <source>
        <dbReference type="EMBL" id="GAA2170454.1"/>
    </source>
</evidence>
<feature type="transmembrane region" description="Helical" evidence="5">
    <location>
        <begin position="234"/>
        <end position="255"/>
    </location>
</feature>
<feature type="transmembrane region" description="Helical" evidence="5">
    <location>
        <begin position="325"/>
        <end position="346"/>
    </location>
</feature>
<feature type="transmembrane region" description="Helical" evidence="5">
    <location>
        <begin position="87"/>
        <end position="107"/>
    </location>
</feature>
<comment type="subcellular location">
    <subcellularLocation>
        <location evidence="1">Cell membrane</location>
        <topology evidence="1">Multi-pass membrane protein</topology>
    </subcellularLocation>
</comment>
<proteinExistence type="predicted"/>
<feature type="transmembrane region" description="Helical" evidence="5">
    <location>
        <begin position="62"/>
        <end position="81"/>
    </location>
</feature>
<feature type="transmembrane region" description="Helical" evidence="5">
    <location>
        <begin position="267"/>
        <end position="285"/>
    </location>
</feature>
<dbReference type="EMBL" id="BAAAQT010000001">
    <property type="protein sequence ID" value="GAA2170454.1"/>
    <property type="molecule type" value="Genomic_DNA"/>
</dbReference>
<evidence type="ECO:0000256" key="1">
    <source>
        <dbReference type="ARBA" id="ARBA00004651"/>
    </source>
</evidence>
<dbReference type="PANTHER" id="PTHR23514">
    <property type="entry name" value="BYPASS OF STOP CODON PROTEIN 6"/>
    <property type="match status" value="1"/>
</dbReference>
<feature type="transmembrane region" description="Helical" evidence="5">
    <location>
        <begin position="128"/>
        <end position="148"/>
    </location>
</feature>
<dbReference type="InterPro" id="IPR020846">
    <property type="entry name" value="MFS_dom"/>
</dbReference>
<dbReference type="Pfam" id="PF07690">
    <property type="entry name" value="MFS_1"/>
    <property type="match status" value="2"/>
</dbReference>
<dbReference type="PANTHER" id="PTHR23514:SF13">
    <property type="entry name" value="INNER MEMBRANE PROTEIN YBJJ"/>
    <property type="match status" value="1"/>
</dbReference>
<keyword evidence="4 5" id="KW-0472">Membrane</keyword>
<dbReference type="PROSITE" id="PS50850">
    <property type="entry name" value="MFS"/>
    <property type="match status" value="1"/>
</dbReference>
<dbReference type="InterPro" id="IPR036259">
    <property type="entry name" value="MFS_trans_sf"/>
</dbReference>
<comment type="caution">
    <text evidence="7">The sequence shown here is derived from an EMBL/GenBank/DDBJ whole genome shotgun (WGS) entry which is preliminary data.</text>
</comment>
<evidence type="ECO:0000256" key="2">
    <source>
        <dbReference type="ARBA" id="ARBA00022692"/>
    </source>
</evidence>
<feature type="transmembrane region" description="Helical" evidence="5">
    <location>
        <begin position="32"/>
        <end position="55"/>
    </location>
</feature>
<dbReference type="Proteomes" id="UP001501599">
    <property type="component" value="Unassembled WGS sequence"/>
</dbReference>
<gene>
    <name evidence="7" type="ORF">GCM10009846_00930</name>
</gene>
<keyword evidence="8" id="KW-1185">Reference proteome</keyword>
<keyword evidence="2 5" id="KW-0812">Transmembrane</keyword>
<protein>
    <submittedName>
        <fullName evidence="7">MFS transporter</fullName>
    </submittedName>
</protein>
<dbReference type="SUPFAM" id="SSF103473">
    <property type="entry name" value="MFS general substrate transporter"/>
    <property type="match status" value="1"/>
</dbReference>
<accession>A0ABN3AIK3</accession>
<dbReference type="Gene3D" id="1.20.1250.20">
    <property type="entry name" value="MFS general substrate transporter like domains"/>
    <property type="match status" value="2"/>
</dbReference>
<keyword evidence="3 5" id="KW-1133">Transmembrane helix</keyword>
<feature type="transmembrane region" description="Helical" evidence="5">
    <location>
        <begin position="352"/>
        <end position="370"/>
    </location>
</feature>
<sequence>MLGSGLMFATNGAVFAALLPWYPQLAERLGLGGLQFGLVVACFAVGAIVSSALPAPLIRRFGAVRVAVVGTGVLALAVATAGWSTSAVMLAACILALGFSDAIVDVAQNVAGLRVQQRAGRPILGSMHALWSLGAATSGGIATAVAAVGGDLRIHLAITGAACVVLVAVAGWLVGPVPEAPAEPGEALRGIARWRAAAIVVLPIVVVAVSGSVVEDVANNWAALSAVRLAGLDASVAGLAFTVVIASQCFGRFTGDLLIHRFGRGRVARLGGVLVALGGVAIVAASEPILLLAGLVLAGYGCATLVPSAFSAAGSVPGLSEGAGVTVVSWLMRLGFLGTSPLIGGLSDAVDLRAGLAVLVVAGVVAAVLAPRLEPGAARAARAPGAA</sequence>
<name>A0ABN3AIK3_9MICO</name>
<feature type="domain" description="Major facilitator superfamily (MFS) profile" evidence="6">
    <location>
        <begin position="196"/>
        <end position="387"/>
    </location>
</feature>
<feature type="transmembrane region" description="Helical" evidence="5">
    <location>
        <begin position="291"/>
        <end position="313"/>
    </location>
</feature>
<reference evidence="8" key="1">
    <citation type="journal article" date="2019" name="Int. J. Syst. Evol. Microbiol.">
        <title>The Global Catalogue of Microorganisms (GCM) 10K type strain sequencing project: providing services to taxonomists for standard genome sequencing and annotation.</title>
        <authorList>
            <consortium name="The Broad Institute Genomics Platform"/>
            <consortium name="The Broad Institute Genome Sequencing Center for Infectious Disease"/>
            <person name="Wu L."/>
            <person name="Ma J."/>
        </authorList>
    </citation>
    <scope>NUCLEOTIDE SEQUENCE [LARGE SCALE GENOMIC DNA]</scope>
    <source>
        <strain evidence="8">JCM 16026</strain>
    </source>
</reference>
<evidence type="ECO:0000256" key="5">
    <source>
        <dbReference type="SAM" id="Phobius"/>
    </source>
</evidence>
<feature type="transmembrane region" description="Helical" evidence="5">
    <location>
        <begin position="154"/>
        <end position="175"/>
    </location>
</feature>
<evidence type="ECO:0000256" key="3">
    <source>
        <dbReference type="ARBA" id="ARBA00022989"/>
    </source>
</evidence>
<evidence type="ECO:0000313" key="8">
    <source>
        <dbReference type="Proteomes" id="UP001501599"/>
    </source>
</evidence>
<organism evidence="7 8">
    <name type="scientific">Agrococcus versicolor</name>
    <dbReference type="NCBI Taxonomy" id="501482"/>
    <lineage>
        <taxon>Bacteria</taxon>
        <taxon>Bacillati</taxon>
        <taxon>Actinomycetota</taxon>
        <taxon>Actinomycetes</taxon>
        <taxon>Micrococcales</taxon>
        <taxon>Microbacteriaceae</taxon>
        <taxon>Agrococcus</taxon>
    </lineage>
</organism>
<evidence type="ECO:0000259" key="6">
    <source>
        <dbReference type="PROSITE" id="PS50850"/>
    </source>
</evidence>